<dbReference type="InterPro" id="IPR007527">
    <property type="entry name" value="Znf_SWIM"/>
</dbReference>
<keyword evidence="1" id="KW-0863">Zinc-finger</keyword>
<dbReference type="PROSITE" id="PS50966">
    <property type="entry name" value="ZF_SWIM"/>
    <property type="match status" value="1"/>
</dbReference>
<feature type="domain" description="SWIM-type" evidence="2">
    <location>
        <begin position="122"/>
        <end position="159"/>
    </location>
</feature>
<dbReference type="Pfam" id="PF18717">
    <property type="entry name" value="CxC4"/>
    <property type="match status" value="1"/>
</dbReference>
<dbReference type="GO" id="GO:0008270">
    <property type="term" value="F:zinc ion binding"/>
    <property type="evidence" value="ECO:0007669"/>
    <property type="project" value="UniProtKB-KW"/>
</dbReference>
<keyword evidence="1" id="KW-0862">Zinc</keyword>
<protein>
    <recommendedName>
        <fullName evidence="2">SWIM-type domain-containing protein</fullName>
    </recommendedName>
</protein>
<keyword evidence="1" id="KW-0479">Metal-binding</keyword>
<dbReference type="AlphaFoldDB" id="A0A5C2RP06"/>
<evidence type="ECO:0000256" key="1">
    <source>
        <dbReference type="PROSITE-ProRule" id="PRU00325"/>
    </source>
</evidence>
<gene>
    <name evidence="3" type="ORF">L227DRAFT_402563</name>
</gene>
<proteinExistence type="predicted"/>
<dbReference type="OrthoDB" id="5598737at2759"/>
<sequence length="475" mass="51528">MRASAAPPIPAGASSNLLLEPSVMTTHPSVPIPPPFSMPPLAAAGLQLPILGPWNNGLRPPGAEGVNVLPSPNLAPSADPVADGYWDALSQIGGLFRLDDAQFVFQGWDEKAESLQIGVYHHLTLLPPGPETVGTSCTCPGWKARATCLHVRVLVAHLVDLLVLVRVAPTPVPPAVFLHSTPFRDIHVFSCVASTGKYESGKRVIVTYQREGRWHCQSCRYTDSCKHKPHAIDFARIAGLVDRSDDTGTVQDKEDDAEASLLLAAGGHNDHRHGSISSLHIPPPRWCALPHEATAMIPNPEVFGLHMSGSFLDSVSRCACGRSIATLSALERQTARSVPAILYGLARRQEVLIEVIPCPSCRHVRRSIGPDLGACGVFNWNNAYLFTHELLDSYTGSFTASETPFSAFCLATRRRYENYSEDMKFCSEETFVRAWFAFIQLQELGGTMLCPTCGTRPPVIIADGASANRGFVMYA</sequence>
<evidence type="ECO:0000313" key="3">
    <source>
        <dbReference type="EMBL" id="RPD53348.1"/>
    </source>
</evidence>
<reference evidence="3" key="1">
    <citation type="journal article" date="2018" name="Genome Biol. Evol.">
        <title>Genomics and development of Lentinus tigrinus, a white-rot wood-decaying mushroom with dimorphic fruiting bodies.</title>
        <authorList>
            <person name="Wu B."/>
            <person name="Xu Z."/>
            <person name="Knudson A."/>
            <person name="Carlson A."/>
            <person name="Chen N."/>
            <person name="Kovaka S."/>
            <person name="LaButti K."/>
            <person name="Lipzen A."/>
            <person name="Pennachio C."/>
            <person name="Riley R."/>
            <person name="Schakwitz W."/>
            <person name="Umezawa K."/>
            <person name="Ohm R.A."/>
            <person name="Grigoriev I.V."/>
            <person name="Nagy L.G."/>
            <person name="Gibbons J."/>
            <person name="Hibbett D."/>
        </authorList>
    </citation>
    <scope>NUCLEOTIDE SEQUENCE [LARGE SCALE GENOMIC DNA]</scope>
    <source>
        <strain evidence="3">ALCF2SS1-6</strain>
    </source>
</reference>
<evidence type="ECO:0000313" key="4">
    <source>
        <dbReference type="Proteomes" id="UP000313359"/>
    </source>
</evidence>
<keyword evidence="4" id="KW-1185">Reference proteome</keyword>
<dbReference type="Proteomes" id="UP000313359">
    <property type="component" value="Unassembled WGS sequence"/>
</dbReference>
<evidence type="ECO:0000259" key="2">
    <source>
        <dbReference type="PROSITE" id="PS50966"/>
    </source>
</evidence>
<name>A0A5C2RP06_9APHY</name>
<organism evidence="3 4">
    <name type="scientific">Lentinus tigrinus ALCF2SS1-6</name>
    <dbReference type="NCBI Taxonomy" id="1328759"/>
    <lineage>
        <taxon>Eukaryota</taxon>
        <taxon>Fungi</taxon>
        <taxon>Dikarya</taxon>
        <taxon>Basidiomycota</taxon>
        <taxon>Agaricomycotina</taxon>
        <taxon>Agaricomycetes</taxon>
        <taxon>Polyporales</taxon>
        <taxon>Polyporaceae</taxon>
        <taxon>Lentinus</taxon>
    </lineage>
</organism>
<dbReference type="EMBL" id="ML122324">
    <property type="protein sequence ID" value="RPD53348.1"/>
    <property type="molecule type" value="Genomic_DNA"/>
</dbReference>
<accession>A0A5C2RP06</accession>
<dbReference type="InterPro" id="IPR040648">
    <property type="entry name" value="HMGXB3_CxC4"/>
</dbReference>